<dbReference type="InterPro" id="IPR009100">
    <property type="entry name" value="AcylCoA_DH/oxidase_NM_dom_sf"/>
</dbReference>
<dbReference type="GO" id="GO:0016627">
    <property type="term" value="F:oxidoreductase activity, acting on the CH-CH group of donors"/>
    <property type="evidence" value="ECO:0007669"/>
    <property type="project" value="InterPro"/>
</dbReference>
<dbReference type="GO" id="GO:0050660">
    <property type="term" value="F:flavin adenine dinucleotide binding"/>
    <property type="evidence" value="ECO:0007669"/>
    <property type="project" value="InterPro"/>
</dbReference>
<reference evidence="2" key="1">
    <citation type="submission" date="2020-05" db="EMBL/GenBank/DDBJ databases">
        <title>Sulfur intermediates as new biogeochemical hubs in an aquatic model microbial ecosystem.</title>
        <authorList>
            <person name="Vigneron A."/>
        </authorList>
    </citation>
    <scope>NUCLEOTIDE SEQUENCE</scope>
    <source>
        <strain evidence="2">Bin.250</strain>
    </source>
</reference>
<sequence>MDFNDSREEATFRNEAREWLVANAPTAADLTGLDDMGQAKLWQKRKADAGWACIRWPKEYGG</sequence>
<accession>A0A972VXS8</accession>
<dbReference type="EMBL" id="JABMOJ010000491">
    <property type="protein sequence ID" value="NQV66259.1"/>
    <property type="molecule type" value="Genomic_DNA"/>
</dbReference>
<evidence type="ECO:0000259" key="1">
    <source>
        <dbReference type="Pfam" id="PF02771"/>
    </source>
</evidence>
<name>A0A972VXS8_9GAMM</name>
<dbReference type="SUPFAM" id="SSF56645">
    <property type="entry name" value="Acyl-CoA dehydrogenase NM domain-like"/>
    <property type="match status" value="1"/>
</dbReference>
<protein>
    <submittedName>
        <fullName evidence="2">Acyl-CoA dehydrogenase family protein</fullName>
    </submittedName>
</protein>
<dbReference type="AlphaFoldDB" id="A0A972VXS8"/>
<dbReference type="InterPro" id="IPR037069">
    <property type="entry name" value="AcylCoA_DH/ox_N_sf"/>
</dbReference>
<organism evidence="2 3">
    <name type="scientific">SAR86 cluster bacterium</name>
    <dbReference type="NCBI Taxonomy" id="2030880"/>
    <lineage>
        <taxon>Bacteria</taxon>
        <taxon>Pseudomonadati</taxon>
        <taxon>Pseudomonadota</taxon>
        <taxon>Gammaproteobacteria</taxon>
        <taxon>SAR86 cluster</taxon>
    </lineage>
</organism>
<proteinExistence type="predicted"/>
<dbReference type="InterPro" id="IPR013786">
    <property type="entry name" value="AcylCoA_DH/ox_N"/>
</dbReference>
<comment type="caution">
    <text evidence="2">The sequence shown here is derived from an EMBL/GenBank/DDBJ whole genome shotgun (WGS) entry which is preliminary data.</text>
</comment>
<feature type="domain" description="Acyl-CoA dehydrogenase/oxidase N-terminal" evidence="1">
    <location>
        <begin position="7"/>
        <end position="62"/>
    </location>
</feature>
<feature type="non-terminal residue" evidence="2">
    <location>
        <position position="62"/>
    </location>
</feature>
<evidence type="ECO:0000313" key="2">
    <source>
        <dbReference type="EMBL" id="NQV66259.1"/>
    </source>
</evidence>
<dbReference type="Proteomes" id="UP000754644">
    <property type="component" value="Unassembled WGS sequence"/>
</dbReference>
<dbReference type="Gene3D" id="1.10.540.10">
    <property type="entry name" value="Acyl-CoA dehydrogenase/oxidase, N-terminal domain"/>
    <property type="match status" value="1"/>
</dbReference>
<evidence type="ECO:0000313" key="3">
    <source>
        <dbReference type="Proteomes" id="UP000754644"/>
    </source>
</evidence>
<dbReference type="Pfam" id="PF02771">
    <property type="entry name" value="Acyl-CoA_dh_N"/>
    <property type="match status" value="1"/>
</dbReference>
<gene>
    <name evidence="2" type="ORF">HQ497_12940</name>
</gene>